<dbReference type="EMBL" id="CP011542">
    <property type="protein sequence ID" value="AKK04973.1"/>
    <property type="molecule type" value="Genomic_DNA"/>
</dbReference>
<dbReference type="AlphaFoldDB" id="A0A0G3GZI6"/>
<name>A0A0G3GZI6_9CORY</name>
<dbReference type="PATRIC" id="fig|571915.4.peg.664"/>
<accession>A0A0G3GZI6</accession>
<reference evidence="6 7" key="1">
    <citation type="journal article" date="2015" name="Genome Announc.">
        <title>Complete Genome Sequence of the Type Strain Corynebacterium mustelae DSM 45274, Isolated from Various Tissues of a Male Ferret with Lethal Sepsis.</title>
        <authorList>
            <person name="Ruckert C."/>
            <person name="Eimer J."/>
            <person name="Winkler A."/>
            <person name="Tauch A."/>
        </authorList>
    </citation>
    <scope>NUCLEOTIDE SEQUENCE [LARGE SCALE GENOMIC DNA]</scope>
    <source>
        <strain evidence="6 7">DSM 45274</strain>
    </source>
</reference>
<sequence length="526" mass="57158">MNDTSLPNRVVIIGAGFAGLATAALLARAGVDVTVVEQNDGVGGRSGEIEADGFRWDTGPSWYLMPDAFDHFFQLLGTTTAQQLELVDLDPGYRIFPEGQPAVDVPTGRDNAIAFFESVEPGAGQKLADYLDSARDAYDIAVDRFLYTTFSSLGPLVHKDVRQRIRPLTSLLTTPLDTFVGTKFQSTLLRQILEYPAVFLSSRPEKTPAMYHLMSHTDLVQGVSYPQGGFMAVAQAIYRLANENGARFVFNTSVTAITTEGTHATGVRVRTSDGVVDTIAADVVISCADLHHTETHLLPEKLRSYPESSFAHKDPGIGTVLVLLGVSGKLPQLRHHNLFFSEDWRDDFDVVFSGPTPNRLLDSSHSIYVSMPSATDPAVAPKDHENLFVLIPTPAQENFGHGDAYRDSASARVTNIANQAIDQISRWADIPDLAERIVVRKTLGPSDFSERYNAWRGGSIGPAHTLRQSAFLRGSNKSKKVAGLYYAGATTVPGVGVPMCLISAENIVKRLRSDSSPGPLSPDWVS</sequence>
<dbReference type="EC" id="1.3.-.-" evidence="6"/>
<feature type="domain" description="Amine oxidase" evidence="5">
    <location>
        <begin position="17"/>
        <end position="508"/>
    </location>
</feature>
<dbReference type="InterPro" id="IPR002937">
    <property type="entry name" value="Amino_oxidase"/>
</dbReference>
<reference evidence="7" key="2">
    <citation type="submission" date="2015-05" db="EMBL/GenBank/DDBJ databases">
        <title>Complete genome sequence of Corynebacterium mustelae DSM 45274, isolated from various tissues of a male ferret with lethal sepsis.</title>
        <authorList>
            <person name="Ruckert C."/>
            <person name="Albersmeier A."/>
            <person name="Winkler A."/>
            <person name="Tauch A."/>
        </authorList>
    </citation>
    <scope>NUCLEOTIDE SEQUENCE [LARGE SCALE GENOMIC DNA]</scope>
    <source>
        <strain evidence="7">DSM 45274</strain>
    </source>
</reference>
<dbReference type="PANTHER" id="PTHR43734">
    <property type="entry name" value="PHYTOENE DESATURASE"/>
    <property type="match status" value="1"/>
</dbReference>
<comment type="similarity">
    <text evidence="4">Belongs to the carotenoid/retinoid oxidoreductase family.</text>
</comment>
<comment type="pathway">
    <text evidence="1 4">Carotenoid biosynthesis.</text>
</comment>
<dbReference type="OrthoDB" id="9774675at2"/>
<dbReference type="GO" id="GO:0016117">
    <property type="term" value="P:carotenoid biosynthetic process"/>
    <property type="evidence" value="ECO:0007669"/>
    <property type="project" value="UniProtKB-KW"/>
</dbReference>
<keyword evidence="3 4" id="KW-0560">Oxidoreductase</keyword>
<dbReference type="PANTHER" id="PTHR43734:SF1">
    <property type="entry name" value="PHYTOENE DESATURASE"/>
    <property type="match status" value="1"/>
</dbReference>
<evidence type="ECO:0000256" key="3">
    <source>
        <dbReference type="ARBA" id="ARBA00023002"/>
    </source>
</evidence>
<evidence type="ECO:0000259" key="5">
    <source>
        <dbReference type="Pfam" id="PF01593"/>
    </source>
</evidence>
<dbReference type="Pfam" id="PF01593">
    <property type="entry name" value="Amino_oxidase"/>
    <property type="match status" value="1"/>
</dbReference>
<dbReference type="PRINTS" id="PR00419">
    <property type="entry name" value="ADXRDTASE"/>
</dbReference>
<evidence type="ECO:0000256" key="2">
    <source>
        <dbReference type="ARBA" id="ARBA00022746"/>
    </source>
</evidence>
<protein>
    <submittedName>
        <fullName evidence="6">Phytoene desaturase</fullName>
        <ecNumber evidence="6">1.3.-.-</ecNumber>
    </submittedName>
</protein>
<dbReference type="InterPro" id="IPR036188">
    <property type="entry name" value="FAD/NAD-bd_sf"/>
</dbReference>
<dbReference type="InterPro" id="IPR014105">
    <property type="entry name" value="Carotenoid/retinoid_OxRdtase"/>
</dbReference>
<dbReference type="NCBIfam" id="TIGR02734">
    <property type="entry name" value="crtI_fam"/>
    <property type="match status" value="1"/>
</dbReference>
<gene>
    <name evidence="6" type="primary">crtI2</name>
    <name evidence="6" type="ORF">CMUST_03145</name>
</gene>
<dbReference type="GO" id="GO:0016491">
    <property type="term" value="F:oxidoreductase activity"/>
    <property type="evidence" value="ECO:0007669"/>
    <property type="project" value="UniProtKB-KW"/>
</dbReference>
<evidence type="ECO:0000313" key="6">
    <source>
        <dbReference type="EMBL" id="AKK04973.1"/>
    </source>
</evidence>
<dbReference type="Proteomes" id="UP000035199">
    <property type="component" value="Chromosome"/>
</dbReference>
<proteinExistence type="inferred from homology"/>
<evidence type="ECO:0000256" key="1">
    <source>
        <dbReference type="ARBA" id="ARBA00004829"/>
    </source>
</evidence>
<dbReference type="KEGG" id="cmv:CMUST_03145"/>
<evidence type="ECO:0000256" key="4">
    <source>
        <dbReference type="RuleBase" id="RU362075"/>
    </source>
</evidence>
<keyword evidence="2 4" id="KW-0125">Carotenoid biosynthesis</keyword>
<dbReference type="STRING" id="571915.CMUST_03145"/>
<dbReference type="SUPFAM" id="SSF51905">
    <property type="entry name" value="FAD/NAD(P)-binding domain"/>
    <property type="match status" value="1"/>
</dbReference>
<evidence type="ECO:0000313" key="7">
    <source>
        <dbReference type="Proteomes" id="UP000035199"/>
    </source>
</evidence>
<organism evidence="6 7">
    <name type="scientific">Corynebacterium mustelae</name>
    <dbReference type="NCBI Taxonomy" id="571915"/>
    <lineage>
        <taxon>Bacteria</taxon>
        <taxon>Bacillati</taxon>
        <taxon>Actinomycetota</taxon>
        <taxon>Actinomycetes</taxon>
        <taxon>Mycobacteriales</taxon>
        <taxon>Corynebacteriaceae</taxon>
        <taxon>Corynebacterium</taxon>
    </lineage>
</organism>
<keyword evidence="7" id="KW-1185">Reference proteome</keyword>
<dbReference type="Gene3D" id="3.50.50.60">
    <property type="entry name" value="FAD/NAD(P)-binding domain"/>
    <property type="match status" value="2"/>
</dbReference>
<dbReference type="RefSeq" id="WP_047261279.1">
    <property type="nucleotide sequence ID" value="NZ_CP011542.1"/>
</dbReference>